<sequence length="102" mass="11690">QLQYVNLRANEVTDPEELKKLAVLPMLRALVLLETPLSETDSYRTEVLVALEKLERLDKDQFDEDERAEADDERKRRADEAQEAQEAATDDGSKQEEAADKE</sequence>
<gene>
    <name evidence="4" type="ORF">XAT740_LOCUS58929</name>
</gene>
<evidence type="ECO:0000256" key="3">
    <source>
        <dbReference type="SAM" id="MobiDB-lite"/>
    </source>
</evidence>
<proteinExistence type="predicted"/>
<dbReference type="SUPFAM" id="SSF52058">
    <property type="entry name" value="L domain-like"/>
    <property type="match status" value="1"/>
</dbReference>
<evidence type="ECO:0000313" key="4">
    <source>
        <dbReference type="EMBL" id="CAF1672341.1"/>
    </source>
</evidence>
<feature type="region of interest" description="Disordered" evidence="3">
    <location>
        <begin position="58"/>
        <end position="102"/>
    </location>
</feature>
<dbReference type="Gene3D" id="3.80.10.10">
    <property type="entry name" value="Ribonuclease Inhibitor"/>
    <property type="match status" value="1"/>
</dbReference>
<evidence type="ECO:0000313" key="5">
    <source>
        <dbReference type="Proteomes" id="UP000663828"/>
    </source>
</evidence>
<name>A0A816GA31_ADIRI</name>
<dbReference type="PANTHER" id="PTHR18849:SF3">
    <property type="entry name" value="LEUCINE RICH REPEAT CONTAINING 23"/>
    <property type="match status" value="1"/>
</dbReference>
<dbReference type="Proteomes" id="UP000663828">
    <property type="component" value="Unassembled WGS sequence"/>
</dbReference>
<dbReference type="PANTHER" id="PTHR18849">
    <property type="entry name" value="LEUCINE RICH REPEAT PROTEIN"/>
    <property type="match status" value="1"/>
</dbReference>
<feature type="non-terminal residue" evidence="4">
    <location>
        <position position="102"/>
    </location>
</feature>
<evidence type="ECO:0000256" key="2">
    <source>
        <dbReference type="ARBA" id="ARBA00022737"/>
    </source>
</evidence>
<keyword evidence="2" id="KW-0677">Repeat</keyword>
<organism evidence="4 5">
    <name type="scientific">Adineta ricciae</name>
    <name type="common">Rotifer</name>
    <dbReference type="NCBI Taxonomy" id="249248"/>
    <lineage>
        <taxon>Eukaryota</taxon>
        <taxon>Metazoa</taxon>
        <taxon>Spiralia</taxon>
        <taxon>Gnathifera</taxon>
        <taxon>Rotifera</taxon>
        <taxon>Eurotatoria</taxon>
        <taxon>Bdelloidea</taxon>
        <taxon>Adinetida</taxon>
        <taxon>Adinetidae</taxon>
        <taxon>Adineta</taxon>
    </lineage>
</organism>
<dbReference type="EMBL" id="CAJNOR010013259">
    <property type="protein sequence ID" value="CAF1672341.1"/>
    <property type="molecule type" value="Genomic_DNA"/>
</dbReference>
<dbReference type="InterPro" id="IPR032675">
    <property type="entry name" value="LRR_dom_sf"/>
</dbReference>
<dbReference type="AlphaFoldDB" id="A0A816GA31"/>
<feature type="compositionally biased region" description="Acidic residues" evidence="3">
    <location>
        <begin position="61"/>
        <end position="71"/>
    </location>
</feature>
<protein>
    <submittedName>
        <fullName evidence="4">Uncharacterized protein</fullName>
    </submittedName>
</protein>
<feature type="compositionally biased region" description="Basic and acidic residues" evidence="3">
    <location>
        <begin position="91"/>
        <end position="102"/>
    </location>
</feature>
<evidence type="ECO:0000256" key="1">
    <source>
        <dbReference type="ARBA" id="ARBA00022614"/>
    </source>
</evidence>
<keyword evidence="1" id="KW-0433">Leucine-rich repeat</keyword>
<keyword evidence="5" id="KW-1185">Reference proteome</keyword>
<comment type="caution">
    <text evidence="4">The sequence shown here is derived from an EMBL/GenBank/DDBJ whole genome shotgun (WGS) entry which is preliminary data.</text>
</comment>
<reference evidence="4" key="1">
    <citation type="submission" date="2021-02" db="EMBL/GenBank/DDBJ databases">
        <authorList>
            <person name="Nowell W R."/>
        </authorList>
    </citation>
    <scope>NUCLEOTIDE SEQUENCE</scope>
</reference>
<accession>A0A816GA31</accession>